<sequence length="265" mass="31279">MDPNEVFEEMEYIDEDHTYVSLNPIIRCTPHNYFFKGFAKDISSEPFCTPYHTSSWKVGETYFVTWYTRFFEHEHSGEVADEVRVHLSYVKESYADKGNYKRDVKGAFFSYDWIKNVDGLQAVEVKEDWLQGEFERSIVVSVQPRYIPEDEFDPLQNGVVLHITKGSRVFKPTKEQLALDEAGITNGQWYYVALSIPTVVVIFFVFMYFFLYANGNNRDFTDVTRNALNKKRRVLGKFSEMKRFKNMKNHKYTELPSYKKISKQN</sequence>
<proteinExistence type="predicted"/>
<dbReference type="OrthoDB" id="4084551at2759"/>
<dbReference type="Proteomes" id="UP000009009">
    <property type="component" value="Unassembled WGS sequence"/>
</dbReference>
<evidence type="ECO:0000256" key="1">
    <source>
        <dbReference type="SAM" id="Phobius"/>
    </source>
</evidence>
<keyword evidence="1" id="KW-1133">Transmembrane helix</keyword>
<dbReference type="HOGENOM" id="CLU_1050342_0_0_1"/>
<dbReference type="EMBL" id="AGVY01000291">
    <property type="protein sequence ID" value="EHN01467.1"/>
    <property type="molecule type" value="Genomic_DNA"/>
</dbReference>
<keyword evidence="3" id="KW-1185">Reference proteome</keyword>
<gene>
    <name evidence="2" type="ORF">VIN7_8339</name>
</gene>
<dbReference type="AlphaFoldDB" id="H0GXG9"/>
<reference evidence="2 3" key="1">
    <citation type="journal article" date="2012" name="FEMS Yeast Res.">
        <title>The genome sequence of the wine yeast VIN7 reveals an allotriploid hybrid genome with Saccharomyces cerevisiae and Saccharomyces kudriavzevii origins.</title>
        <authorList>
            <person name="Borneman A.R."/>
            <person name="Desany B.A."/>
            <person name="Riches D."/>
            <person name="Affourtit J.P."/>
            <person name="Forgan A.H."/>
            <person name="Pretorius I.S."/>
            <person name="Egholm M."/>
            <person name="Chambers P.J."/>
        </authorList>
    </citation>
    <scope>NUCLEOTIDE SEQUENCE [LARGE SCALE GENOMIC DNA]</scope>
    <source>
        <strain evidence="2 3">VIN7</strain>
    </source>
</reference>
<organism evidence="2 3">
    <name type="scientific">Saccharomyces cerevisiae x Saccharomyces kudriavzevii (strain VIN7)</name>
    <name type="common">Yeast</name>
    <dbReference type="NCBI Taxonomy" id="1095631"/>
    <lineage>
        <taxon>Eukaryota</taxon>
        <taxon>Fungi</taxon>
        <taxon>Dikarya</taxon>
        <taxon>Ascomycota</taxon>
        <taxon>Saccharomycotina</taxon>
        <taxon>Saccharomycetes</taxon>
        <taxon>Saccharomycetales</taxon>
        <taxon>Saccharomycetaceae</taxon>
        <taxon>Saccharomyces</taxon>
    </lineage>
</organism>
<name>H0GXG9_SACCK</name>
<accession>H0GXG9</accession>
<comment type="caution">
    <text evidence="2">The sequence shown here is derived from an EMBL/GenBank/DDBJ whole genome shotgun (WGS) entry which is preliminary data.</text>
</comment>
<evidence type="ECO:0000313" key="3">
    <source>
        <dbReference type="Proteomes" id="UP000009009"/>
    </source>
</evidence>
<evidence type="ECO:0000313" key="2">
    <source>
        <dbReference type="EMBL" id="EHN01467.1"/>
    </source>
</evidence>
<feature type="transmembrane region" description="Helical" evidence="1">
    <location>
        <begin position="189"/>
        <end position="211"/>
    </location>
</feature>
<protein>
    <submittedName>
        <fullName evidence="2">YKL077W-like protein</fullName>
    </submittedName>
</protein>
<keyword evidence="1" id="KW-0472">Membrane</keyword>
<dbReference type="PhylomeDB" id="H0GXG9"/>
<keyword evidence="1" id="KW-0812">Transmembrane</keyword>
<dbReference type="Pfam" id="PF14610">
    <property type="entry name" value="Psg1"/>
    <property type="match status" value="1"/>
</dbReference>
<dbReference type="InterPro" id="IPR028000">
    <property type="entry name" value="Pma1"/>
</dbReference>